<evidence type="ECO:0000313" key="1">
    <source>
        <dbReference type="EMBL" id="KAI3771840.1"/>
    </source>
</evidence>
<comment type="caution">
    <text evidence="1">The sequence shown here is derived from an EMBL/GenBank/DDBJ whole genome shotgun (WGS) entry which is preliminary data.</text>
</comment>
<protein>
    <submittedName>
        <fullName evidence="1">Uncharacterized protein</fullName>
    </submittedName>
</protein>
<dbReference type="EMBL" id="CM042047">
    <property type="protein sequence ID" value="KAI3771840.1"/>
    <property type="molecule type" value="Genomic_DNA"/>
</dbReference>
<reference evidence="1 2" key="2">
    <citation type="journal article" date="2022" name="Mol. Ecol. Resour.">
        <title>The genomes of chicory, endive, great burdock and yacon provide insights into Asteraceae paleo-polyploidization history and plant inulin production.</title>
        <authorList>
            <person name="Fan W."/>
            <person name="Wang S."/>
            <person name="Wang H."/>
            <person name="Wang A."/>
            <person name="Jiang F."/>
            <person name="Liu H."/>
            <person name="Zhao H."/>
            <person name="Xu D."/>
            <person name="Zhang Y."/>
        </authorList>
    </citation>
    <scope>NUCLEOTIDE SEQUENCE [LARGE SCALE GENOMIC DNA]</scope>
    <source>
        <strain evidence="2">cv. Niubang</strain>
    </source>
</reference>
<organism evidence="1 2">
    <name type="scientific">Arctium lappa</name>
    <name type="common">Greater burdock</name>
    <name type="synonym">Lappa major</name>
    <dbReference type="NCBI Taxonomy" id="4217"/>
    <lineage>
        <taxon>Eukaryota</taxon>
        <taxon>Viridiplantae</taxon>
        <taxon>Streptophyta</taxon>
        <taxon>Embryophyta</taxon>
        <taxon>Tracheophyta</taxon>
        <taxon>Spermatophyta</taxon>
        <taxon>Magnoliopsida</taxon>
        <taxon>eudicotyledons</taxon>
        <taxon>Gunneridae</taxon>
        <taxon>Pentapetalae</taxon>
        <taxon>asterids</taxon>
        <taxon>campanulids</taxon>
        <taxon>Asterales</taxon>
        <taxon>Asteraceae</taxon>
        <taxon>Carduoideae</taxon>
        <taxon>Cardueae</taxon>
        <taxon>Arctiinae</taxon>
        <taxon>Arctium</taxon>
    </lineage>
</organism>
<reference evidence="2" key="1">
    <citation type="journal article" date="2022" name="Mol. Ecol. Resour.">
        <title>The genomes of chicory, endive, great burdock and yacon provide insights into Asteraceae palaeo-polyploidization history and plant inulin production.</title>
        <authorList>
            <person name="Fan W."/>
            <person name="Wang S."/>
            <person name="Wang H."/>
            <person name="Wang A."/>
            <person name="Jiang F."/>
            <person name="Liu H."/>
            <person name="Zhao H."/>
            <person name="Xu D."/>
            <person name="Zhang Y."/>
        </authorList>
    </citation>
    <scope>NUCLEOTIDE SEQUENCE [LARGE SCALE GENOMIC DNA]</scope>
    <source>
        <strain evidence="2">cv. Niubang</strain>
    </source>
</reference>
<proteinExistence type="predicted"/>
<accession>A0ACB9FL21</accession>
<gene>
    <name evidence="1" type="ORF">L6452_03010</name>
</gene>
<evidence type="ECO:0000313" key="2">
    <source>
        <dbReference type="Proteomes" id="UP001055879"/>
    </source>
</evidence>
<dbReference type="Proteomes" id="UP001055879">
    <property type="component" value="Linkage Group LG01"/>
</dbReference>
<name>A0ACB9FL21_ARCLA</name>
<sequence length="93" mass="10217">MTPTKRVKLLMKVGMVPEKLLLANLTLTRLGRGEKESGQKRDCFRCKGFGGQHSPSQIKLQFDLGYKELDDGLASYLASSQSSGSGPCDSIYF</sequence>
<keyword evidence="2" id="KW-1185">Reference proteome</keyword>